<name>S9V8F3_9TRYP</name>
<reference evidence="3 4" key="1">
    <citation type="submission" date="2020-08" db="EMBL/GenBank/DDBJ databases">
        <authorList>
            <person name="Newling K."/>
            <person name="Davey J."/>
            <person name="Forrester S."/>
        </authorList>
    </citation>
    <scope>NUCLEOTIDE SEQUENCE [LARGE SCALE GENOMIC DNA]</scope>
    <source>
        <strain evidence="4">Crithidia deanei Carvalho (ATCC PRA-265)</strain>
    </source>
</reference>
<evidence type="ECO:0000313" key="4">
    <source>
        <dbReference type="Proteomes" id="UP000515908"/>
    </source>
</evidence>
<keyword evidence="4" id="KW-1185">Reference proteome</keyword>
<proteinExistence type="inferred from homology"/>
<protein>
    <submittedName>
        <fullName evidence="3">DNA / pantothenate metabolism flavoprotein, putative</fullName>
    </submittedName>
</protein>
<accession>S9V8F3</accession>
<feature type="domain" description="DNA/pantothenate metabolism flavoprotein C-terminal" evidence="2">
    <location>
        <begin position="47"/>
        <end position="140"/>
    </location>
</feature>
<organism evidence="3 4">
    <name type="scientific">Angomonas deanei</name>
    <dbReference type="NCBI Taxonomy" id="59799"/>
    <lineage>
        <taxon>Eukaryota</taxon>
        <taxon>Discoba</taxon>
        <taxon>Euglenozoa</taxon>
        <taxon>Kinetoplastea</taxon>
        <taxon>Metakinetoplastina</taxon>
        <taxon>Trypanosomatida</taxon>
        <taxon>Trypanosomatidae</taxon>
        <taxon>Strigomonadinae</taxon>
        <taxon>Angomonas</taxon>
    </lineage>
</organism>
<evidence type="ECO:0000313" key="3">
    <source>
        <dbReference type="EMBL" id="CAD2217388.1"/>
    </source>
</evidence>
<dbReference type="InterPro" id="IPR035929">
    <property type="entry name" value="CoaB-like_sf"/>
</dbReference>
<dbReference type="SUPFAM" id="SSF102645">
    <property type="entry name" value="CoaB-like"/>
    <property type="match status" value="1"/>
</dbReference>
<dbReference type="Pfam" id="PF04127">
    <property type="entry name" value="DFP"/>
    <property type="match status" value="1"/>
</dbReference>
<sequence>MSSLYEKSKRLVTTVLFDNVVEYLYLLRGVSQLLCDPARAFNRSPLIFFAAAAVSDYYIPREKMSREKISGGDGLTIHLENVPKVLGVLQDDWLHRSVDLPPAFTVTFKLETNEETMHQKAQKNLNSYRCGAVVANMLQTYKEKVWVYLLTDVGKEPFLLTKGEHTIEFAMCDLFISLVSK</sequence>
<dbReference type="VEuPathDB" id="TriTrypDB:ADEAN_000486600"/>
<dbReference type="OrthoDB" id="70224at2759"/>
<dbReference type="Proteomes" id="UP000515908">
    <property type="component" value="Chromosome 08"/>
</dbReference>
<dbReference type="EMBL" id="LR877152">
    <property type="protein sequence ID" value="CAD2217388.1"/>
    <property type="molecule type" value="Genomic_DNA"/>
</dbReference>
<gene>
    <name evidence="3" type="ORF">ADEAN_000486600</name>
</gene>
<evidence type="ECO:0000259" key="2">
    <source>
        <dbReference type="Pfam" id="PF04127"/>
    </source>
</evidence>
<dbReference type="AlphaFoldDB" id="S9V8F3"/>
<dbReference type="Gene3D" id="3.40.50.10300">
    <property type="entry name" value="CoaB-like"/>
    <property type="match status" value="1"/>
</dbReference>
<comment type="similarity">
    <text evidence="1">Belongs to the PPC synthetase family.</text>
</comment>
<dbReference type="GO" id="GO:0003824">
    <property type="term" value="F:catalytic activity"/>
    <property type="evidence" value="ECO:0007669"/>
    <property type="project" value="UniProtKB-ARBA"/>
</dbReference>
<evidence type="ECO:0000256" key="1">
    <source>
        <dbReference type="ARBA" id="ARBA00005703"/>
    </source>
</evidence>
<dbReference type="GO" id="GO:0015937">
    <property type="term" value="P:coenzyme A biosynthetic process"/>
    <property type="evidence" value="ECO:0007669"/>
    <property type="project" value="UniProtKB-ARBA"/>
</dbReference>
<dbReference type="InterPro" id="IPR007085">
    <property type="entry name" value="DNA/pantothenate-metab_flavo_C"/>
</dbReference>